<feature type="region of interest" description="Disordered" evidence="1">
    <location>
        <begin position="65"/>
        <end position="133"/>
    </location>
</feature>
<organism evidence="2 3">
    <name type="scientific">Cucumis melo var. makuwa</name>
    <name type="common">Oriental melon</name>
    <dbReference type="NCBI Taxonomy" id="1194695"/>
    <lineage>
        <taxon>Eukaryota</taxon>
        <taxon>Viridiplantae</taxon>
        <taxon>Streptophyta</taxon>
        <taxon>Embryophyta</taxon>
        <taxon>Tracheophyta</taxon>
        <taxon>Spermatophyta</taxon>
        <taxon>Magnoliopsida</taxon>
        <taxon>eudicotyledons</taxon>
        <taxon>Gunneridae</taxon>
        <taxon>Pentapetalae</taxon>
        <taxon>rosids</taxon>
        <taxon>fabids</taxon>
        <taxon>Cucurbitales</taxon>
        <taxon>Cucurbitaceae</taxon>
        <taxon>Benincaseae</taxon>
        <taxon>Cucumis</taxon>
    </lineage>
</organism>
<gene>
    <name evidence="2" type="ORF">E6C27_scaffold773G00160</name>
</gene>
<proteinExistence type="predicted"/>
<dbReference type="EMBL" id="SSTE01010075">
    <property type="protein sequence ID" value="KAA0052822.1"/>
    <property type="molecule type" value="Genomic_DNA"/>
</dbReference>
<dbReference type="Proteomes" id="UP000321393">
    <property type="component" value="Unassembled WGS sequence"/>
</dbReference>
<dbReference type="AlphaFoldDB" id="A0A5A7UAS7"/>
<comment type="caution">
    <text evidence="2">The sequence shown here is derived from an EMBL/GenBank/DDBJ whole genome shotgun (WGS) entry which is preliminary data.</text>
</comment>
<evidence type="ECO:0000313" key="3">
    <source>
        <dbReference type="Proteomes" id="UP000321393"/>
    </source>
</evidence>
<accession>A0A5A7UAS7</accession>
<feature type="compositionally biased region" description="Polar residues" evidence="1">
    <location>
        <begin position="97"/>
        <end position="123"/>
    </location>
</feature>
<feature type="region of interest" description="Disordered" evidence="1">
    <location>
        <begin position="1"/>
        <end position="43"/>
    </location>
</feature>
<sequence>MIGIGIRAQKGKKKRKEEETLNFPSPPVAAVTDERRGVSSRRIGPCAIPCSQLRAEATPYELLSSSSAPFRHPPPQSVVDGWSSPPPGQRRVIGRPSAQSVACTKNPSCTHASSRSASQTNPTRDLLHEPTRTHSRAYTTVEPHARPCLHCSRAACMPALALTYLLGKRDFAVRTRLGKSPIRRDRQSGIDIDMIRVIRQDRSQPDCLSVSSGYTTDQFVLGVPLGSPKTSYVPPGSHVPRVRERASSWVPLSGL</sequence>
<name>A0A5A7UAS7_CUCMM</name>
<reference evidence="2 3" key="1">
    <citation type="submission" date="2019-08" db="EMBL/GenBank/DDBJ databases">
        <title>Draft genome sequences of two oriental melons (Cucumis melo L. var makuwa).</title>
        <authorList>
            <person name="Kwon S.-Y."/>
        </authorList>
    </citation>
    <scope>NUCLEOTIDE SEQUENCE [LARGE SCALE GENOMIC DNA]</scope>
    <source>
        <strain evidence="3">cv. SW 3</strain>
        <tissue evidence="2">Leaf</tissue>
    </source>
</reference>
<protein>
    <submittedName>
        <fullName evidence="2">Uncharacterized protein</fullName>
    </submittedName>
</protein>
<evidence type="ECO:0000313" key="2">
    <source>
        <dbReference type="EMBL" id="KAA0052822.1"/>
    </source>
</evidence>
<evidence type="ECO:0000256" key="1">
    <source>
        <dbReference type="SAM" id="MobiDB-lite"/>
    </source>
</evidence>